<feature type="domain" description="EF-hand" evidence="4">
    <location>
        <begin position="81"/>
        <end position="115"/>
    </location>
</feature>
<dbReference type="FunFam" id="1.10.238.10:FF:000003">
    <property type="entry name" value="Calmodulin A"/>
    <property type="match status" value="1"/>
</dbReference>
<feature type="domain" description="EF-hand" evidence="4">
    <location>
        <begin position="116"/>
        <end position="151"/>
    </location>
</feature>
<keyword evidence="3" id="KW-0106">Calcium</keyword>
<dbReference type="InterPro" id="IPR039647">
    <property type="entry name" value="EF_hand_pair_protein_CML-like"/>
</dbReference>
<dbReference type="InterPro" id="IPR011992">
    <property type="entry name" value="EF-hand-dom_pair"/>
</dbReference>
<dbReference type="AlphaFoldDB" id="A0ABD3A8G6"/>
<evidence type="ECO:0000259" key="4">
    <source>
        <dbReference type="PROSITE" id="PS50222"/>
    </source>
</evidence>
<feature type="domain" description="EF-hand" evidence="4">
    <location>
        <begin position="44"/>
        <end position="79"/>
    </location>
</feature>
<dbReference type="Gene3D" id="1.10.238.10">
    <property type="entry name" value="EF-hand"/>
    <property type="match status" value="2"/>
</dbReference>
<dbReference type="PRINTS" id="PR00450">
    <property type="entry name" value="RECOVERIN"/>
</dbReference>
<dbReference type="PROSITE" id="PS50222">
    <property type="entry name" value="EF_HAND_2"/>
    <property type="match status" value="4"/>
</dbReference>
<evidence type="ECO:0000313" key="5">
    <source>
        <dbReference type="EMBL" id="KAL3526772.1"/>
    </source>
</evidence>
<keyword evidence="6" id="KW-1185">Reference proteome</keyword>
<sequence length="190" mass="21446">MSSPMSFLNLQYNISIYPSNRQTRLGTSAKDQRQKSNVTKIFYPNVEEMRSVFNKFDANKDGKISEEEYKLALRVMGGKNAKLSEIAKAFKEADSNGDGFIDFEEFIKVQNEEGGVKTSDIQGAFRVFDLDGNGKISAEELLEVMRRLGEKSSLNACKKMIRGVDADGDGLINMDEFMHMMTRTMKLSRP</sequence>
<evidence type="ECO:0000313" key="6">
    <source>
        <dbReference type="Proteomes" id="UP001630127"/>
    </source>
</evidence>
<reference evidence="5 6" key="1">
    <citation type="submission" date="2024-11" db="EMBL/GenBank/DDBJ databases">
        <title>A near-complete genome assembly of Cinchona calisaya.</title>
        <authorList>
            <person name="Lian D.C."/>
            <person name="Zhao X.W."/>
            <person name="Wei L."/>
        </authorList>
    </citation>
    <scope>NUCLEOTIDE SEQUENCE [LARGE SCALE GENOMIC DNA]</scope>
    <source>
        <tissue evidence="5">Nenye</tissue>
    </source>
</reference>
<comment type="caution">
    <text evidence="5">The sequence shown here is derived from an EMBL/GenBank/DDBJ whole genome shotgun (WGS) entry which is preliminary data.</text>
</comment>
<dbReference type="SMART" id="SM00054">
    <property type="entry name" value="EFh"/>
    <property type="match status" value="4"/>
</dbReference>
<keyword evidence="1" id="KW-0479">Metal-binding</keyword>
<keyword evidence="2" id="KW-0677">Repeat</keyword>
<feature type="domain" description="EF-hand" evidence="4">
    <location>
        <begin position="152"/>
        <end position="187"/>
    </location>
</feature>
<evidence type="ECO:0000256" key="1">
    <source>
        <dbReference type="ARBA" id="ARBA00022723"/>
    </source>
</evidence>
<dbReference type="SUPFAM" id="SSF47473">
    <property type="entry name" value="EF-hand"/>
    <property type="match status" value="1"/>
</dbReference>
<evidence type="ECO:0000256" key="2">
    <source>
        <dbReference type="ARBA" id="ARBA00022737"/>
    </source>
</evidence>
<name>A0ABD3A8G6_9GENT</name>
<dbReference type="InterPro" id="IPR018247">
    <property type="entry name" value="EF_Hand_1_Ca_BS"/>
</dbReference>
<dbReference type="Proteomes" id="UP001630127">
    <property type="component" value="Unassembled WGS sequence"/>
</dbReference>
<organism evidence="5 6">
    <name type="scientific">Cinchona calisaya</name>
    <dbReference type="NCBI Taxonomy" id="153742"/>
    <lineage>
        <taxon>Eukaryota</taxon>
        <taxon>Viridiplantae</taxon>
        <taxon>Streptophyta</taxon>
        <taxon>Embryophyta</taxon>
        <taxon>Tracheophyta</taxon>
        <taxon>Spermatophyta</taxon>
        <taxon>Magnoliopsida</taxon>
        <taxon>eudicotyledons</taxon>
        <taxon>Gunneridae</taxon>
        <taxon>Pentapetalae</taxon>
        <taxon>asterids</taxon>
        <taxon>lamiids</taxon>
        <taxon>Gentianales</taxon>
        <taxon>Rubiaceae</taxon>
        <taxon>Cinchonoideae</taxon>
        <taxon>Cinchoneae</taxon>
        <taxon>Cinchona</taxon>
    </lineage>
</organism>
<evidence type="ECO:0000256" key="3">
    <source>
        <dbReference type="ARBA" id="ARBA00022837"/>
    </source>
</evidence>
<protein>
    <recommendedName>
        <fullName evidence="4">EF-hand domain-containing protein</fullName>
    </recommendedName>
</protein>
<gene>
    <name evidence="5" type="ORF">ACH5RR_011428</name>
</gene>
<dbReference type="EMBL" id="JBJUIK010000005">
    <property type="protein sequence ID" value="KAL3526772.1"/>
    <property type="molecule type" value="Genomic_DNA"/>
</dbReference>
<dbReference type="Pfam" id="PF13499">
    <property type="entry name" value="EF-hand_7"/>
    <property type="match status" value="2"/>
</dbReference>
<dbReference type="InterPro" id="IPR002048">
    <property type="entry name" value="EF_hand_dom"/>
</dbReference>
<accession>A0ABD3A8G6</accession>
<proteinExistence type="predicted"/>
<dbReference type="PANTHER" id="PTHR10891">
    <property type="entry name" value="EF-HAND CALCIUM-BINDING DOMAIN CONTAINING PROTEIN"/>
    <property type="match status" value="1"/>
</dbReference>
<dbReference type="PROSITE" id="PS00018">
    <property type="entry name" value="EF_HAND_1"/>
    <property type="match status" value="3"/>
</dbReference>
<dbReference type="GO" id="GO:0046872">
    <property type="term" value="F:metal ion binding"/>
    <property type="evidence" value="ECO:0007669"/>
    <property type="project" value="UniProtKB-KW"/>
</dbReference>
<dbReference type="CDD" id="cd00051">
    <property type="entry name" value="EFh"/>
    <property type="match status" value="1"/>
</dbReference>